<feature type="transmembrane region" description="Helical" evidence="6">
    <location>
        <begin position="122"/>
        <end position="138"/>
    </location>
</feature>
<sequence length="292" mass="32469">MNKLKAIILLLFVNLIWGTTFSVVKKALNSVKVSDIIFLRFLIGIIVLIPFLYFKKIKSFDRFTIIGGSIAGLFLAGGYFFQTLGLKYTGATKSAFVTGLYVITVPFFSYMILKKRPAAKNIYGLIIATLGTILLFLESDISLKLNTGDILTIFCALCFGVQIVILSKFIRKNNFLEFTLIQLIIVCILAFIFSFNHIFEVDILNTALWKVLFVVGFLGTGFCFLGQSISQNSLSADEAAVIYTSEPLFGGIAGFLFLNEILQPFQILGGILIITGILVSEVNFKRLLRLSR</sequence>
<accession>A0A2N5ZKZ6</accession>
<dbReference type="PANTHER" id="PTHR42920:SF5">
    <property type="entry name" value="EAMA DOMAIN-CONTAINING PROTEIN"/>
    <property type="match status" value="1"/>
</dbReference>
<keyword evidence="2" id="KW-1003">Cell membrane</keyword>
<evidence type="ECO:0000256" key="4">
    <source>
        <dbReference type="ARBA" id="ARBA00022989"/>
    </source>
</evidence>
<feature type="transmembrane region" description="Helical" evidence="6">
    <location>
        <begin position="239"/>
        <end position="258"/>
    </location>
</feature>
<feature type="transmembrane region" description="Helical" evidence="6">
    <location>
        <begin position="264"/>
        <end position="284"/>
    </location>
</feature>
<keyword evidence="5 6" id="KW-0472">Membrane</keyword>
<keyword evidence="3 6" id="KW-0812">Transmembrane</keyword>
<feature type="transmembrane region" description="Helical" evidence="6">
    <location>
        <begin position="150"/>
        <end position="170"/>
    </location>
</feature>
<dbReference type="InterPro" id="IPR051258">
    <property type="entry name" value="Diverse_Substrate_Transporter"/>
</dbReference>
<dbReference type="EMBL" id="PKTG01000035">
    <property type="protein sequence ID" value="PLX19293.1"/>
    <property type="molecule type" value="Genomic_DNA"/>
</dbReference>
<dbReference type="Proteomes" id="UP000234857">
    <property type="component" value="Unassembled WGS sequence"/>
</dbReference>
<organism evidence="8 9">
    <name type="scientific">Muiribacterium halophilum</name>
    <dbReference type="NCBI Taxonomy" id="2053465"/>
    <lineage>
        <taxon>Bacteria</taxon>
        <taxon>Candidatus Muiribacteriota</taxon>
        <taxon>Candidatus Muiribacteriia</taxon>
        <taxon>Candidatus Muiribacteriales</taxon>
        <taxon>Candidatus Muiribacteriaceae</taxon>
        <taxon>Candidatus Muiribacterium</taxon>
    </lineage>
</organism>
<dbReference type="SUPFAM" id="SSF103481">
    <property type="entry name" value="Multidrug resistance efflux transporter EmrE"/>
    <property type="match status" value="2"/>
</dbReference>
<feature type="transmembrane region" description="Helical" evidence="6">
    <location>
        <begin position="63"/>
        <end position="82"/>
    </location>
</feature>
<evidence type="ECO:0000313" key="9">
    <source>
        <dbReference type="Proteomes" id="UP000234857"/>
    </source>
</evidence>
<feature type="transmembrane region" description="Helical" evidence="6">
    <location>
        <begin position="94"/>
        <end position="113"/>
    </location>
</feature>
<dbReference type="InterPro" id="IPR000620">
    <property type="entry name" value="EamA_dom"/>
</dbReference>
<keyword evidence="4 6" id="KW-1133">Transmembrane helix</keyword>
<gene>
    <name evidence="8" type="ORF">C0601_02250</name>
</gene>
<dbReference type="Pfam" id="PF00892">
    <property type="entry name" value="EamA"/>
    <property type="match status" value="2"/>
</dbReference>
<evidence type="ECO:0000259" key="7">
    <source>
        <dbReference type="Pfam" id="PF00892"/>
    </source>
</evidence>
<evidence type="ECO:0000256" key="1">
    <source>
        <dbReference type="ARBA" id="ARBA00004651"/>
    </source>
</evidence>
<feature type="domain" description="EamA" evidence="7">
    <location>
        <begin position="147"/>
        <end position="279"/>
    </location>
</feature>
<dbReference type="AlphaFoldDB" id="A0A2N5ZKZ6"/>
<evidence type="ECO:0000256" key="5">
    <source>
        <dbReference type="ARBA" id="ARBA00023136"/>
    </source>
</evidence>
<feature type="transmembrane region" description="Helical" evidence="6">
    <location>
        <begin position="175"/>
        <end position="195"/>
    </location>
</feature>
<evidence type="ECO:0000313" key="8">
    <source>
        <dbReference type="EMBL" id="PLX19293.1"/>
    </source>
</evidence>
<dbReference type="PANTHER" id="PTHR42920">
    <property type="entry name" value="OS03G0707200 PROTEIN-RELATED"/>
    <property type="match status" value="1"/>
</dbReference>
<dbReference type="InterPro" id="IPR037185">
    <property type="entry name" value="EmrE-like"/>
</dbReference>
<evidence type="ECO:0000256" key="3">
    <source>
        <dbReference type="ARBA" id="ARBA00022692"/>
    </source>
</evidence>
<evidence type="ECO:0000256" key="6">
    <source>
        <dbReference type="SAM" id="Phobius"/>
    </source>
</evidence>
<name>A0A2N5ZKZ6_MUIH1</name>
<reference evidence="8 9" key="1">
    <citation type="submission" date="2017-11" db="EMBL/GenBank/DDBJ databases">
        <title>Genome-resolved metagenomics identifies genetic mobility, metabolic interactions, and unexpected diversity in perchlorate-reducing communities.</title>
        <authorList>
            <person name="Barnum T.P."/>
            <person name="Figueroa I.A."/>
            <person name="Carlstrom C.I."/>
            <person name="Lucas L.N."/>
            <person name="Engelbrektson A.L."/>
            <person name="Coates J.D."/>
        </authorList>
    </citation>
    <scope>NUCLEOTIDE SEQUENCE [LARGE SCALE GENOMIC DNA]</scope>
    <source>
        <strain evidence="8">BM706</strain>
    </source>
</reference>
<comment type="caution">
    <text evidence="8">The sequence shown here is derived from an EMBL/GenBank/DDBJ whole genome shotgun (WGS) entry which is preliminary data.</text>
</comment>
<feature type="transmembrane region" description="Helical" evidence="6">
    <location>
        <begin position="207"/>
        <end position="227"/>
    </location>
</feature>
<proteinExistence type="predicted"/>
<feature type="transmembrane region" description="Helical" evidence="6">
    <location>
        <begin position="7"/>
        <end position="24"/>
    </location>
</feature>
<feature type="transmembrane region" description="Helical" evidence="6">
    <location>
        <begin position="36"/>
        <end position="54"/>
    </location>
</feature>
<feature type="domain" description="EamA" evidence="7">
    <location>
        <begin position="5"/>
        <end position="136"/>
    </location>
</feature>
<protein>
    <recommendedName>
        <fullName evidence="7">EamA domain-containing protein</fullName>
    </recommendedName>
</protein>
<dbReference type="GO" id="GO:0005886">
    <property type="term" value="C:plasma membrane"/>
    <property type="evidence" value="ECO:0007669"/>
    <property type="project" value="UniProtKB-SubCell"/>
</dbReference>
<evidence type="ECO:0000256" key="2">
    <source>
        <dbReference type="ARBA" id="ARBA00022475"/>
    </source>
</evidence>
<comment type="subcellular location">
    <subcellularLocation>
        <location evidence="1">Cell membrane</location>
        <topology evidence="1">Multi-pass membrane protein</topology>
    </subcellularLocation>
</comment>